<name>A0A167REN6_CALVF</name>
<evidence type="ECO:0000313" key="2">
    <source>
        <dbReference type="Proteomes" id="UP000076738"/>
    </source>
</evidence>
<proteinExistence type="predicted"/>
<sequence length="83" mass="8955">MQLLEMLRPRPLLPLLAPAALSALPAPLPLPIRITLRITIKPARRGPSSVSKMMRVERRVGPAGARVGPPIQGVVVPCLSRHT</sequence>
<organism evidence="1 2">
    <name type="scientific">Calocera viscosa (strain TUFC12733)</name>
    <dbReference type="NCBI Taxonomy" id="1330018"/>
    <lineage>
        <taxon>Eukaryota</taxon>
        <taxon>Fungi</taxon>
        <taxon>Dikarya</taxon>
        <taxon>Basidiomycota</taxon>
        <taxon>Agaricomycotina</taxon>
        <taxon>Dacrymycetes</taxon>
        <taxon>Dacrymycetales</taxon>
        <taxon>Dacrymycetaceae</taxon>
        <taxon>Calocera</taxon>
    </lineage>
</organism>
<evidence type="ECO:0000313" key="1">
    <source>
        <dbReference type="EMBL" id="KZP00828.1"/>
    </source>
</evidence>
<protein>
    <submittedName>
        <fullName evidence="1">Uncharacterized protein</fullName>
    </submittedName>
</protein>
<accession>A0A167REN6</accession>
<dbReference type="EMBL" id="KV417268">
    <property type="protein sequence ID" value="KZP00828.1"/>
    <property type="molecule type" value="Genomic_DNA"/>
</dbReference>
<gene>
    <name evidence="1" type="ORF">CALVIDRAFT_533166</name>
</gene>
<dbReference type="AlphaFoldDB" id="A0A167REN6"/>
<reference evidence="1 2" key="1">
    <citation type="journal article" date="2016" name="Mol. Biol. Evol.">
        <title>Comparative Genomics of Early-Diverging Mushroom-Forming Fungi Provides Insights into the Origins of Lignocellulose Decay Capabilities.</title>
        <authorList>
            <person name="Nagy L.G."/>
            <person name="Riley R."/>
            <person name="Tritt A."/>
            <person name="Adam C."/>
            <person name="Daum C."/>
            <person name="Floudas D."/>
            <person name="Sun H."/>
            <person name="Yadav J.S."/>
            <person name="Pangilinan J."/>
            <person name="Larsson K.H."/>
            <person name="Matsuura K."/>
            <person name="Barry K."/>
            <person name="Labutti K."/>
            <person name="Kuo R."/>
            <person name="Ohm R.A."/>
            <person name="Bhattacharya S.S."/>
            <person name="Shirouzu T."/>
            <person name="Yoshinaga Y."/>
            <person name="Martin F.M."/>
            <person name="Grigoriev I.V."/>
            <person name="Hibbett D.S."/>
        </authorList>
    </citation>
    <scope>NUCLEOTIDE SEQUENCE [LARGE SCALE GENOMIC DNA]</scope>
    <source>
        <strain evidence="1 2">TUFC12733</strain>
    </source>
</reference>
<keyword evidence="2" id="KW-1185">Reference proteome</keyword>
<dbReference type="Proteomes" id="UP000076738">
    <property type="component" value="Unassembled WGS sequence"/>
</dbReference>